<protein>
    <submittedName>
        <fullName evidence="1">Uncharacterized protein</fullName>
    </submittedName>
</protein>
<organism evidence="1 2">
    <name type="scientific">Candidatus Flavonifractor merdigallinarum</name>
    <dbReference type="NCBI Taxonomy" id="2838589"/>
    <lineage>
        <taxon>Bacteria</taxon>
        <taxon>Bacillati</taxon>
        <taxon>Bacillota</taxon>
        <taxon>Clostridia</taxon>
        <taxon>Eubacteriales</taxon>
        <taxon>Oscillospiraceae</taxon>
        <taxon>Flavonifractor</taxon>
    </lineage>
</organism>
<name>A0A9D1YAU7_9FIRM</name>
<reference evidence="1" key="2">
    <citation type="submission" date="2021-04" db="EMBL/GenBank/DDBJ databases">
        <authorList>
            <person name="Gilroy R."/>
        </authorList>
    </citation>
    <scope>NUCLEOTIDE SEQUENCE</scope>
    <source>
        <strain evidence="1">ChiBcec16_6824</strain>
    </source>
</reference>
<evidence type="ECO:0000313" key="1">
    <source>
        <dbReference type="EMBL" id="HIY22242.1"/>
    </source>
</evidence>
<comment type="caution">
    <text evidence="1">The sequence shown here is derived from an EMBL/GenBank/DDBJ whole genome shotgun (WGS) entry which is preliminary data.</text>
</comment>
<dbReference type="EMBL" id="DXDX01000184">
    <property type="protein sequence ID" value="HIY22242.1"/>
    <property type="molecule type" value="Genomic_DNA"/>
</dbReference>
<dbReference type="Pfam" id="PF18937">
    <property type="entry name" value="DUF5685"/>
    <property type="match status" value="1"/>
</dbReference>
<gene>
    <name evidence="1" type="ORF">H9841_10140</name>
</gene>
<evidence type="ECO:0000313" key="2">
    <source>
        <dbReference type="Proteomes" id="UP000823868"/>
    </source>
</evidence>
<dbReference type="Proteomes" id="UP000823868">
    <property type="component" value="Unassembled WGS sequence"/>
</dbReference>
<accession>A0A9D1YAU7</accession>
<dbReference type="InterPro" id="IPR043740">
    <property type="entry name" value="DUF5685"/>
</dbReference>
<dbReference type="AlphaFoldDB" id="A0A9D1YAU7"/>
<reference evidence="1" key="1">
    <citation type="journal article" date="2021" name="PeerJ">
        <title>Extensive microbial diversity within the chicken gut microbiome revealed by metagenomics and culture.</title>
        <authorList>
            <person name="Gilroy R."/>
            <person name="Ravi A."/>
            <person name="Getino M."/>
            <person name="Pursley I."/>
            <person name="Horton D.L."/>
            <person name="Alikhan N.F."/>
            <person name="Baker D."/>
            <person name="Gharbi K."/>
            <person name="Hall N."/>
            <person name="Watson M."/>
            <person name="Adriaenssens E.M."/>
            <person name="Foster-Nyarko E."/>
            <person name="Jarju S."/>
            <person name="Secka A."/>
            <person name="Antonio M."/>
            <person name="Oren A."/>
            <person name="Chaudhuri R.R."/>
            <person name="La Ragione R."/>
            <person name="Hildebrand F."/>
            <person name="Pallen M.J."/>
        </authorList>
    </citation>
    <scope>NUCLEOTIDE SEQUENCE</scope>
    <source>
        <strain evidence="1">ChiBcec16_6824</strain>
    </source>
</reference>
<sequence>MFGYVRPLKGELKVREWETYRAAYCALCAALGRRHGLLAQMFLNYDFTFLVLLLLPAERRPQLSTCRCPARLWCTKKPCLKAHPALDLAADESVILTWWKLRDGVSDGPFWKSLGCRALCLLLRRAYRRSSAACPEFDETTRICLEELAELERENCPSLDRPADTFARILRAAAPPTGDVGRDRAMGELLYHVGRWIYLLDAWDDRQEDQRTGSYNPILTRFSGQSEGHEESVRLTLRHSRNLAGSACALLELGCWQGIVENILYYGLPQVENLVFQGCWGKNKRARRDRLRRMDT</sequence>
<proteinExistence type="predicted"/>